<reference evidence="11" key="1">
    <citation type="submission" date="2018-01" db="EMBL/GenBank/DDBJ databases">
        <title>Draft Genome Sequence of the Radioresistant Bacterium Deinococcus aerius TR0125, Isolated from the Higher Atmosphere above Japan.</title>
        <authorList>
            <person name="Satoh K."/>
            <person name="Arai H."/>
            <person name="Sanzen T."/>
            <person name="Kawaguchi Y."/>
            <person name="Hayashi H."/>
            <person name="Yokobori S."/>
            <person name="Yamagishi A."/>
            <person name="Oono Y."/>
            <person name="Narumi I."/>
        </authorList>
    </citation>
    <scope>NUCLEOTIDE SEQUENCE [LARGE SCALE GENOMIC DNA]</scope>
    <source>
        <strain evidence="11">TR0125</strain>
    </source>
</reference>
<keyword evidence="7" id="KW-0820">tRNA-binding</keyword>
<keyword evidence="3 7" id="KW-0694">RNA-binding</keyword>
<evidence type="ECO:0000256" key="9">
    <source>
        <dbReference type="SAM" id="MobiDB-lite"/>
    </source>
</evidence>
<evidence type="ECO:0000256" key="7">
    <source>
        <dbReference type="HAMAP-Rule" id="MF_01315"/>
    </source>
</evidence>
<evidence type="ECO:0000256" key="4">
    <source>
        <dbReference type="ARBA" id="ARBA00022980"/>
    </source>
</evidence>
<dbReference type="InterPro" id="IPR019980">
    <property type="entry name" value="Ribosomal_uS13_bac-type"/>
</dbReference>
<dbReference type="InterPro" id="IPR001892">
    <property type="entry name" value="Ribosomal_uS13"/>
</dbReference>
<evidence type="ECO:0000256" key="6">
    <source>
        <dbReference type="ARBA" id="ARBA00035166"/>
    </source>
</evidence>
<dbReference type="FunFam" id="1.10.8.50:FF:000001">
    <property type="entry name" value="30S ribosomal protein S13"/>
    <property type="match status" value="1"/>
</dbReference>
<keyword evidence="11" id="KW-1185">Reference proteome</keyword>
<dbReference type="HAMAP" id="MF_01315">
    <property type="entry name" value="Ribosomal_uS13"/>
    <property type="match status" value="1"/>
</dbReference>
<dbReference type="PANTHER" id="PTHR10871:SF1">
    <property type="entry name" value="SMALL RIBOSOMAL SUBUNIT PROTEIN US13M"/>
    <property type="match status" value="1"/>
</dbReference>
<dbReference type="PIRSF" id="PIRSF002134">
    <property type="entry name" value="Ribosomal_S13"/>
    <property type="match status" value="1"/>
</dbReference>
<dbReference type="GO" id="GO:0005829">
    <property type="term" value="C:cytosol"/>
    <property type="evidence" value="ECO:0007669"/>
    <property type="project" value="TreeGrafter"/>
</dbReference>
<comment type="subunit">
    <text evidence="7">Part of the 30S ribosomal subunit. Forms a loose heterodimer with protein S19. Forms two bridges to the 50S subunit in the 70S ribosome.</text>
</comment>
<dbReference type="PROSITE" id="PS50159">
    <property type="entry name" value="RIBOSOMAL_S13_2"/>
    <property type="match status" value="1"/>
</dbReference>
<dbReference type="PANTHER" id="PTHR10871">
    <property type="entry name" value="30S RIBOSOMAL PROTEIN S13/40S RIBOSOMAL PROTEIN S18"/>
    <property type="match status" value="1"/>
</dbReference>
<comment type="function">
    <text evidence="7">Located at the top of the head of the 30S subunit, it contacts several helices of the 16S rRNA. In the 70S ribosome it contacts the 23S rRNA (bridge B1a) and protein L5 of the 50S subunit (bridge B1b), connecting the 2 subunits; these bridges are implicated in subunit movement. Contacts the tRNAs in the A and P-sites.</text>
</comment>
<dbReference type="Gene3D" id="1.10.8.50">
    <property type="match status" value="1"/>
</dbReference>
<sequence>MARIAGVDLPREKRVEIALTYIYGIGLTRSKEVLARTGVNPDTRVRNLSEAEQSALREAIERTYRVEGDLRSEVGQNIKRLMDIGAYRGLRHRRGLPVRGQRTKTNARTRKGPRKTVAGKKKATRK</sequence>
<name>A0A2I9D0X5_9DEIO</name>
<dbReference type="InterPro" id="IPR018269">
    <property type="entry name" value="Ribosomal_uS13_CS"/>
</dbReference>
<dbReference type="GO" id="GO:0000049">
    <property type="term" value="F:tRNA binding"/>
    <property type="evidence" value="ECO:0007669"/>
    <property type="project" value="UniProtKB-UniRule"/>
</dbReference>
<evidence type="ECO:0000313" key="11">
    <source>
        <dbReference type="Proteomes" id="UP000236569"/>
    </source>
</evidence>
<comment type="similarity">
    <text evidence="1 7 8">Belongs to the universal ribosomal protein uS13 family.</text>
</comment>
<evidence type="ECO:0000313" key="10">
    <source>
        <dbReference type="EMBL" id="GBF08202.1"/>
    </source>
</evidence>
<dbReference type="Proteomes" id="UP000236569">
    <property type="component" value="Unassembled WGS sequence"/>
</dbReference>
<proteinExistence type="inferred from homology"/>
<evidence type="ECO:0000256" key="5">
    <source>
        <dbReference type="ARBA" id="ARBA00023274"/>
    </source>
</evidence>
<dbReference type="GO" id="GO:0003735">
    <property type="term" value="F:structural constituent of ribosome"/>
    <property type="evidence" value="ECO:0007669"/>
    <property type="project" value="InterPro"/>
</dbReference>
<dbReference type="GO" id="GO:0006412">
    <property type="term" value="P:translation"/>
    <property type="evidence" value="ECO:0007669"/>
    <property type="project" value="UniProtKB-UniRule"/>
</dbReference>
<feature type="region of interest" description="Disordered" evidence="9">
    <location>
        <begin position="92"/>
        <end position="126"/>
    </location>
</feature>
<dbReference type="SUPFAM" id="SSF46946">
    <property type="entry name" value="S13-like H2TH domain"/>
    <property type="match status" value="1"/>
</dbReference>
<dbReference type="NCBIfam" id="TIGR03631">
    <property type="entry name" value="uS13_bact"/>
    <property type="match status" value="1"/>
</dbReference>
<comment type="caution">
    <text evidence="10">The sequence shown here is derived from an EMBL/GenBank/DDBJ whole genome shotgun (WGS) entry which is preliminary data.</text>
</comment>
<dbReference type="RefSeq" id="WP_103131473.1">
    <property type="nucleotide sequence ID" value="NZ_BFAG01000026.1"/>
</dbReference>
<dbReference type="InterPro" id="IPR027437">
    <property type="entry name" value="Rbsml_uS13_C"/>
</dbReference>
<gene>
    <name evidence="7" type="primary">rpsM</name>
    <name evidence="10" type="ORF">DAERI_260014</name>
</gene>
<evidence type="ECO:0000256" key="2">
    <source>
        <dbReference type="ARBA" id="ARBA00022730"/>
    </source>
</evidence>
<dbReference type="AlphaFoldDB" id="A0A2I9D0X5"/>
<keyword evidence="2 7" id="KW-0699">rRNA-binding</keyword>
<keyword evidence="4 7" id="KW-0689">Ribosomal protein</keyword>
<organism evidence="10 11">
    <name type="scientific">Deinococcus aerius</name>
    <dbReference type="NCBI Taxonomy" id="200253"/>
    <lineage>
        <taxon>Bacteria</taxon>
        <taxon>Thermotogati</taxon>
        <taxon>Deinococcota</taxon>
        <taxon>Deinococci</taxon>
        <taxon>Deinococcales</taxon>
        <taxon>Deinococcaceae</taxon>
        <taxon>Deinococcus</taxon>
    </lineage>
</organism>
<keyword evidence="5 7" id="KW-0687">Ribonucleoprotein</keyword>
<dbReference type="GO" id="GO:0019843">
    <property type="term" value="F:rRNA binding"/>
    <property type="evidence" value="ECO:0007669"/>
    <property type="project" value="UniProtKB-UniRule"/>
</dbReference>
<dbReference type="Pfam" id="PF00416">
    <property type="entry name" value="Ribosomal_S13"/>
    <property type="match status" value="1"/>
</dbReference>
<evidence type="ECO:0000256" key="3">
    <source>
        <dbReference type="ARBA" id="ARBA00022884"/>
    </source>
</evidence>
<accession>A0A2I9D0X5</accession>
<evidence type="ECO:0000256" key="8">
    <source>
        <dbReference type="RuleBase" id="RU003830"/>
    </source>
</evidence>
<protein>
    <recommendedName>
        <fullName evidence="6 7">Small ribosomal subunit protein uS13</fullName>
    </recommendedName>
</protein>
<dbReference type="OrthoDB" id="9803610at2"/>
<dbReference type="InterPro" id="IPR010979">
    <property type="entry name" value="Ribosomal_uS13-like_H2TH"/>
</dbReference>
<evidence type="ECO:0000256" key="1">
    <source>
        <dbReference type="ARBA" id="ARBA00008080"/>
    </source>
</evidence>
<dbReference type="GO" id="GO:0015935">
    <property type="term" value="C:small ribosomal subunit"/>
    <property type="evidence" value="ECO:0007669"/>
    <property type="project" value="TreeGrafter"/>
</dbReference>
<dbReference type="FunFam" id="4.10.910.10:FF:000001">
    <property type="entry name" value="30S ribosomal protein S13"/>
    <property type="match status" value="1"/>
</dbReference>
<dbReference type="Gene3D" id="4.10.910.10">
    <property type="entry name" value="30s ribosomal protein s13, domain 2"/>
    <property type="match status" value="1"/>
</dbReference>
<dbReference type="EMBL" id="BFAG01000026">
    <property type="protein sequence ID" value="GBF08202.1"/>
    <property type="molecule type" value="Genomic_DNA"/>
</dbReference>
<dbReference type="PROSITE" id="PS00646">
    <property type="entry name" value="RIBOSOMAL_S13_1"/>
    <property type="match status" value="1"/>
</dbReference>